<comment type="caution">
    <text evidence="1">The sequence shown here is derived from an EMBL/GenBank/DDBJ whole genome shotgun (WGS) entry which is preliminary data.</text>
</comment>
<name>A0A554XEF3_9BURK</name>
<dbReference type="Proteomes" id="UP000317763">
    <property type="component" value="Unassembled WGS sequence"/>
</dbReference>
<reference evidence="1 2" key="1">
    <citation type="submission" date="2019-07" db="EMBL/GenBank/DDBJ databases">
        <title>Tepidimonas taiwanensis I1-1 draft genome.</title>
        <authorList>
            <person name="Da Costa M.S."/>
            <person name="Froufe H.J.C."/>
            <person name="Egas C."/>
            <person name="Albuquerque L."/>
        </authorList>
    </citation>
    <scope>NUCLEOTIDE SEQUENCE [LARGE SCALE GENOMIC DNA]</scope>
    <source>
        <strain evidence="1 2">I1-1</strain>
    </source>
</reference>
<evidence type="ECO:0000313" key="2">
    <source>
        <dbReference type="Proteomes" id="UP000317763"/>
    </source>
</evidence>
<sequence length="223" mass="24434">MRSRLPLPTEPTIAGAFDVFDSQGDANMEEDDNLALWRLCETLTVQEAACLIAGADPAEVDSVENAGFYKADGTFTRYMAAKTAIFRALEADRLKGKILVDTDGFGVPFNNINQSTVEVESLRDWLRQRGVTNGFFFHDAKVPDYMNPEHPRYAPKLAAAVSAWLAAGEVAGRSPKETLKKWLREHAAQFGLTKEDGSPNEQGIEEVAKVANWQFGGAPKTPG</sequence>
<evidence type="ECO:0000313" key="1">
    <source>
        <dbReference type="EMBL" id="TSE34144.1"/>
    </source>
</evidence>
<dbReference type="EMBL" id="VJOM01000001">
    <property type="protein sequence ID" value="TSE34144.1"/>
    <property type="molecule type" value="Genomic_DNA"/>
</dbReference>
<proteinExistence type="predicted"/>
<dbReference type="AlphaFoldDB" id="A0A554XEF3"/>
<organism evidence="1 2">
    <name type="scientific">Tepidimonas taiwanensis</name>
    <dbReference type="NCBI Taxonomy" id="307486"/>
    <lineage>
        <taxon>Bacteria</taxon>
        <taxon>Pseudomonadati</taxon>
        <taxon>Pseudomonadota</taxon>
        <taxon>Betaproteobacteria</taxon>
        <taxon>Burkholderiales</taxon>
        <taxon>Tepidimonas</taxon>
    </lineage>
</organism>
<protein>
    <submittedName>
        <fullName evidence="1">Uncharacterized protein</fullName>
    </submittedName>
</protein>
<accession>A0A554XEF3</accession>
<keyword evidence="2" id="KW-1185">Reference proteome</keyword>
<gene>
    <name evidence="1" type="ORF">Ttaiw_00205</name>
</gene>